<name>A0A5C4MKE2_9RHOB</name>
<evidence type="ECO:0000313" key="2">
    <source>
        <dbReference type="Proteomes" id="UP000305887"/>
    </source>
</evidence>
<accession>A0A5C4MKE2</accession>
<dbReference type="Pfam" id="PF12599">
    <property type="entry name" value="DUF3768"/>
    <property type="match status" value="1"/>
</dbReference>
<reference evidence="1 2" key="1">
    <citation type="submission" date="2019-06" db="EMBL/GenBank/DDBJ databases">
        <title>YIM 131921 draft genome.</title>
        <authorList>
            <person name="Jiang L."/>
        </authorList>
    </citation>
    <scope>NUCLEOTIDE SEQUENCE [LARGE SCALE GENOMIC DNA]</scope>
    <source>
        <strain evidence="1 2">YIM 131921</strain>
    </source>
</reference>
<gene>
    <name evidence="1" type="ORF">FHG66_19440</name>
</gene>
<evidence type="ECO:0000313" key="1">
    <source>
        <dbReference type="EMBL" id="TNC46187.1"/>
    </source>
</evidence>
<organism evidence="1 2">
    <name type="scientific">Rubellimicrobium rubrum</name>
    <dbReference type="NCBI Taxonomy" id="2585369"/>
    <lineage>
        <taxon>Bacteria</taxon>
        <taxon>Pseudomonadati</taxon>
        <taxon>Pseudomonadota</taxon>
        <taxon>Alphaproteobacteria</taxon>
        <taxon>Rhodobacterales</taxon>
        <taxon>Roseobacteraceae</taxon>
        <taxon>Rubellimicrobium</taxon>
    </lineage>
</organism>
<dbReference type="InterPro" id="IPR022243">
    <property type="entry name" value="DUF3768"/>
</dbReference>
<sequence>MDFPLNEIAEAARQAVTIAEQNDRFRRSFGADPTVPGRIVVTQGVAALGTGPAQRIMVAVMRFADFTEDNDPQGWHDFGAFEIEDGGHAVRLYWKIDLYDAEYRFGSEVPEDLARTHRVLTLLLPDEW</sequence>
<dbReference type="RefSeq" id="WP_139078707.1">
    <property type="nucleotide sequence ID" value="NZ_VDFU01000040.1"/>
</dbReference>
<dbReference type="OrthoDB" id="1495368at2"/>
<dbReference type="Proteomes" id="UP000305887">
    <property type="component" value="Unassembled WGS sequence"/>
</dbReference>
<keyword evidence="2" id="KW-1185">Reference proteome</keyword>
<dbReference type="AlphaFoldDB" id="A0A5C4MKE2"/>
<protein>
    <submittedName>
        <fullName evidence="1">DUF3768 domain-containing protein</fullName>
    </submittedName>
</protein>
<proteinExistence type="predicted"/>
<dbReference type="EMBL" id="VDFU01000040">
    <property type="protein sequence ID" value="TNC46187.1"/>
    <property type="molecule type" value="Genomic_DNA"/>
</dbReference>
<comment type="caution">
    <text evidence="1">The sequence shown here is derived from an EMBL/GenBank/DDBJ whole genome shotgun (WGS) entry which is preliminary data.</text>
</comment>